<dbReference type="EMBL" id="CH476733">
    <property type="protein sequence ID" value="EIE77795.1"/>
    <property type="molecule type" value="Genomic_DNA"/>
</dbReference>
<proteinExistence type="predicted"/>
<evidence type="ECO:0000313" key="1">
    <source>
        <dbReference type="EMBL" id="EIE77795.1"/>
    </source>
</evidence>
<sequence length="59" mass="6814">MRHICGCHYIAVATAALKNSWRQSYPQSVQRARYLILRFITTENKNDEVGDDDNKSKIS</sequence>
<dbReference type="RefSeq" id="XP_067513191.1">
    <property type="nucleotide sequence ID" value="XM_067657090.1"/>
</dbReference>
<gene>
    <name evidence="1" type="ORF">RO3G_02499</name>
</gene>
<keyword evidence="2" id="KW-1185">Reference proteome</keyword>
<organism evidence="1 2">
    <name type="scientific">Rhizopus delemar (strain RA 99-880 / ATCC MYA-4621 / FGSC 9543 / NRRL 43880)</name>
    <name type="common">Mucormycosis agent</name>
    <name type="synonym">Rhizopus arrhizus var. delemar</name>
    <dbReference type="NCBI Taxonomy" id="246409"/>
    <lineage>
        <taxon>Eukaryota</taxon>
        <taxon>Fungi</taxon>
        <taxon>Fungi incertae sedis</taxon>
        <taxon>Mucoromycota</taxon>
        <taxon>Mucoromycotina</taxon>
        <taxon>Mucoromycetes</taxon>
        <taxon>Mucorales</taxon>
        <taxon>Mucorineae</taxon>
        <taxon>Rhizopodaceae</taxon>
        <taxon>Rhizopus</taxon>
    </lineage>
</organism>
<dbReference type="AlphaFoldDB" id="I1BNL5"/>
<dbReference type="GeneID" id="93609471"/>
<dbReference type="Proteomes" id="UP000009138">
    <property type="component" value="Unassembled WGS sequence"/>
</dbReference>
<accession>I1BNL5</accession>
<reference evidence="1 2" key="1">
    <citation type="journal article" date="2009" name="PLoS Genet.">
        <title>Genomic analysis of the basal lineage fungus Rhizopus oryzae reveals a whole-genome duplication.</title>
        <authorList>
            <person name="Ma L.-J."/>
            <person name="Ibrahim A.S."/>
            <person name="Skory C."/>
            <person name="Grabherr M.G."/>
            <person name="Burger G."/>
            <person name="Butler M."/>
            <person name="Elias M."/>
            <person name="Idnurm A."/>
            <person name="Lang B.F."/>
            <person name="Sone T."/>
            <person name="Abe A."/>
            <person name="Calvo S.E."/>
            <person name="Corrochano L.M."/>
            <person name="Engels R."/>
            <person name="Fu J."/>
            <person name="Hansberg W."/>
            <person name="Kim J.-M."/>
            <person name="Kodira C.D."/>
            <person name="Koehrsen M.J."/>
            <person name="Liu B."/>
            <person name="Miranda-Saavedra D."/>
            <person name="O'Leary S."/>
            <person name="Ortiz-Castellanos L."/>
            <person name="Poulter R."/>
            <person name="Rodriguez-Romero J."/>
            <person name="Ruiz-Herrera J."/>
            <person name="Shen Y.-Q."/>
            <person name="Zeng Q."/>
            <person name="Galagan J."/>
            <person name="Birren B.W."/>
            <person name="Cuomo C.A."/>
            <person name="Wickes B.L."/>
        </authorList>
    </citation>
    <scope>NUCLEOTIDE SEQUENCE [LARGE SCALE GENOMIC DNA]</scope>
    <source>
        <strain evidence="2">RA 99-880 / ATCC MYA-4621 / FGSC 9543 / NRRL 43880</strain>
    </source>
</reference>
<protein>
    <submittedName>
        <fullName evidence="1">Uncharacterized protein</fullName>
    </submittedName>
</protein>
<name>I1BNL5_RHIO9</name>
<dbReference type="VEuPathDB" id="FungiDB:RO3G_02499"/>
<evidence type="ECO:0000313" key="2">
    <source>
        <dbReference type="Proteomes" id="UP000009138"/>
    </source>
</evidence>
<dbReference type="InParanoid" id="I1BNL5"/>